<dbReference type="RefSeq" id="XP_040699476.1">
    <property type="nucleotide sequence ID" value="XM_040850573.1"/>
</dbReference>
<dbReference type="GeneID" id="63766646"/>
<keyword evidence="2" id="KW-1185">Reference proteome</keyword>
<evidence type="ECO:0000313" key="2">
    <source>
        <dbReference type="Proteomes" id="UP000184356"/>
    </source>
</evidence>
<dbReference type="Proteomes" id="UP000184356">
    <property type="component" value="Unassembled WGS sequence"/>
</dbReference>
<name>A0A1L9T8A3_9EURO</name>
<accession>A0A1L9T8A3</accession>
<reference evidence="2" key="1">
    <citation type="journal article" date="2017" name="Genome Biol.">
        <title>Comparative genomics reveals high biological diversity and specific adaptations in the industrially and medically important fungal genus Aspergillus.</title>
        <authorList>
            <person name="de Vries R.P."/>
            <person name="Riley R."/>
            <person name="Wiebenga A."/>
            <person name="Aguilar-Osorio G."/>
            <person name="Amillis S."/>
            <person name="Uchima C.A."/>
            <person name="Anderluh G."/>
            <person name="Asadollahi M."/>
            <person name="Askin M."/>
            <person name="Barry K."/>
            <person name="Battaglia E."/>
            <person name="Bayram O."/>
            <person name="Benocci T."/>
            <person name="Braus-Stromeyer S.A."/>
            <person name="Caldana C."/>
            <person name="Canovas D."/>
            <person name="Cerqueira G.C."/>
            <person name="Chen F."/>
            <person name="Chen W."/>
            <person name="Choi C."/>
            <person name="Clum A."/>
            <person name="Dos Santos R.A."/>
            <person name="Damasio A.R."/>
            <person name="Diallinas G."/>
            <person name="Emri T."/>
            <person name="Fekete E."/>
            <person name="Flipphi M."/>
            <person name="Freyberg S."/>
            <person name="Gallo A."/>
            <person name="Gournas C."/>
            <person name="Habgood R."/>
            <person name="Hainaut M."/>
            <person name="Harispe M.L."/>
            <person name="Henrissat B."/>
            <person name="Hilden K.S."/>
            <person name="Hope R."/>
            <person name="Hossain A."/>
            <person name="Karabika E."/>
            <person name="Karaffa L."/>
            <person name="Karanyi Z."/>
            <person name="Krasevec N."/>
            <person name="Kuo A."/>
            <person name="Kusch H."/>
            <person name="LaButti K."/>
            <person name="Lagendijk E.L."/>
            <person name="Lapidus A."/>
            <person name="Levasseur A."/>
            <person name="Lindquist E."/>
            <person name="Lipzen A."/>
            <person name="Logrieco A.F."/>
            <person name="MacCabe A."/>
            <person name="Maekelae M.R."/>
            <person name="Malavazi I."/>
            <person name="Melin P."/>
            <person name="Meyer V."/>
            <person name="Mielnichuk N."/>
            <person name="Miskei M."/>
            <person name="Molnar A.P."/>
            <person name="Mule G."/>
            <person name="Ngan C.Y."/>
            <person name="Orejas M."/>
            <person name="Orosz E."/>
            <person name="Ouedraogo J.P."/>
            <person name="Overkamp K.M."/>
            <person name="Park H.-S."/>
            <person name="Perrone G."/>
            <person name="Piumi F."/>
            <person name="Punt P.J."/>
            <person name="Ram A.F."/>
            <person name="Ramon A."/>
            <person name="Rauscher S."/>
            <person name="Record E."/>
            <person name="Riano-Pachon D.M."/>
            <person name="Robert V."/>
            <person name="Roehrig J."/>
            <person name="Ruller R."/>
            <person name="Salamov A."/>
            <person name="Salih N.S."/>
            <person name="Samson R.A."/>
            <person name="Sandor E."/>
            <person name="Sanguinetti M."/>
            <person name="Schuetze T."/>
            <person name="Sepcic K."/>
            <person name="Shelest E."/>
            <person name="Sherlock G."/>
            <person name="Sophianopoulou V."/>
            <person name="Squina F.M."/>
            <person name="Sun H."/>
            <person name="Susca A."/>
            <person name="Todd R.B."/>
            <person name="Tsang A."/>
            <person name="Unkles S.E."/>
            <person name="van de Wiele N."/>
            <person name="van Rossen-Uffink D."/>
            <person name="Oliveira J.V."/>
            <person name="Vesth T.C."/>
            <person name="Visser J."/>
            <person name="Yu J.-H."/>
            <person name="Zhou M."/>
            <person name="Andersen M.R."/>
            <person name="Archer D.B."/>
            <person name="Baker S.E."/>
            <person name="Benoit I."/>
            <person name="Brakhage A.A."/>
            <person name="Braus G.H."/>
            <person name="Fischer R."/>
            <person name="Frisvad J.C."/>
            <person name="Goldman G.H."/>
            <person name="Houbraken J."/>
            <person name="Oakley B."/>
            <person name="Pocsi I."/>
            <person name="Scazzocchio C."/>
            <person name="Seiboth B."/>
            <person name="vanKuyk P.A."/>
            <person name="Wortman J."/>
            <person name="Dyer P.S."/>
            <person name="Grigoriev I.V."/>
        </authorList>
    </citation>
    <scope>NUCLEOTIDE SEQUENCE [LARGE SCALE GENOMIC DNA]</scope>
    <source>
        <strain evidence="2">CBS 593.65</strain>
    </source>
</reference>
<proteinExistence type="predicted"/>
<sequence length="153" mass="17307">MRKDCNPGKDVVKKGDGLVFSVKESWLGHLFACWDVSLRVSQSSKLRHAETFLQDQISRARVKLFDCRLWCLDMAMLPAAEPYLYAPPRIYAAIIQLQPAYSDAWNRLLNYNGSLIRRLYRPYSYSGNPDGLLGISGTDSKEIDNESAETPSS</sequence>
<evidence type="ECO:0000313" key="1">
    <source>
        <dbReference type="EMBL" id="OJJ55670.1"/>
    </source>
</evidence>
<protein>
    <submittedName>
        <fullName evidence="1">Uncharacterized protein</fullName>
    </submittedName>
</protein>
<dbReference type="VEuPathDB" id="FungiDB:ASPSYDRAFT_71338"/>
<gene>
    <name evidence="1" type="ORF">ASPSYDRAFT_71338</name>
</gene>
<organism evidence="1 2">
    <name type="scientific">Aspergillus sydowii CBS 593.65</name>
    <dbReference type="NCBI Taxonomy" id="1036612"/>
    <lineage>
        <taxon>Eukaryota</taxon>
        <taxon>Fungi</taxon>
        <taxon>Dikarya</taxon>
        <taxon>Ascomycota</taxon>
        <taxon>Pezizomycotina</taxon>
        <taxon>Eurotiomycetes</taxon>
        <taxon>Eurotiomycetidae</taxon>
        <taxon>Eurotiales</taxon>
        <taxon>Aspergillaceae</taxon>
        <taxon>Aspergillus</taxon>
        <taxon>Aspergillus subgen. Nidulantes</taxon>
    </lineage>
</organism>
<dbReference type="AlphaFoldDB" id="A0A1L9T8A3"/>
<dbReference type="EMBL" id="KV878592">
    <property type="protein sequence ID" value="OJJ55670.1"/>
    <property type="molecule type" value="Genomic_DNA"/>
</dbReference>